<comment type="caution">
    <text evidence="1">The sequence shown here is derived from an EMBL/GenBank/DDBJ whole genome shotgun (WGS) entry which is preliminary data.</text>
</comment>
<dbReference type="AlphaFoldDB" id="A0A853EYI3"/>
<evidence type="ECO:0000313" key="1">
    <source>
        <dbReference type="EMBL" id="NYS95589.1"/>
    </source>
</evidence>
<name>A0A853EYI3_9MICO</name>
<accession>A0A853EYI3</accession>
<reference evidence="1 2" key="1">
    <citation type="submission" date="2020-07" db="EMBL/GenBank/DDBJ databases">
        <title>MOT database genomes.</title>
        <authorList>
            <person name="Joseph S."/>
            <person name="Aduse-Opoku J."/>
            <person name="Hashim A."/>
            <person name="Wade W."/>
            <person name="Curtis M."/>
        </authorList>
    </citation>
    <scope>NUCLEOTIDE SEQUENCE [LARGE SCALE GENOMIC DNA]</scope>
    <source>
        <strain evidence="1 2">DSM 100099</strain>
    </source>
</reference>
<dbReference type="Proteomes" id="UP000561011">
    <property type="component" value="Unassembled WGS sequence"/>
</dbReference>
<protein>
    <recommendedName>
        <fullName evidence="3">HEPN domain-containing protein</fullName>
    </recommendedName>
</protein>
<dbReference type="RefSeq" id="WP_179914709.1">
    <property type="nucleotide sequence ID" value="NZ_JACBYE010000098.1"/>
</dbReference>
<proteinExistence type="predicted"/>
<evidence type="ECO:0008006" key="3">
    <source>
        <dbReference type="Google" id="ProtNLM"/>
    </source>
</evidence>
<keyword evidence="2" id="KW-1185">Reference proteome</keyword>
<sequence>MADGGAHHLGRAEHHKTVGDALAGAANEEWAAVCYFYSAYHLARHALISDPVFRDLTRLRAINADLLPGSRNITRHHGRFRAGEPRQWGINELVQVLYPTVAPRYERLHQASIAVRYKQGIPRFSGTDSRAWLDGIEAERAAGRMSR</sequence>
<organism evidence="1 2">
    <name type="scientific">Sanguibacter inulinus</name>
    <dbReference type="NCBI Taxonomy" id="60922"/>
    <lineage>
        <taxon>Bacteria</taxon>
        <taxon>Bacillati</taxon>
        <taxon>Actinomycetota</taxon>
        <taxon>Actinomycetes</taxon>
        <taxon>Micrococcales</taxon>
        <taxon>Sanguibacteraceae</taxon>
        <taxon>Sanguibacter</taxon>
    </lineage>
</organism>
<evidence type="ECO:0000313" key="2">
    <source>
        <dbReference type="Proteomes" id="UP000561011"/>
    </source>
</evidence>
<gene>
    <name evidence="1" type="ORF">HZZ10_18990</name>
</gene>
<dbReference type="EMBL" id="JACBYE010000098">
    <property type="protein sequence ID" value="NYS95589.1"/>
    <property type="molecule type" value="Genomic_DNA"/>
</dbReference>